<organism evidence="9 10">
    <name type="scientific">Coniochaeta ligniaria NRRL 30616</name>
    <dbReference type="NCBI Taxonomy" id="1408157"/>
    <lineage>
        <taxon>Eukaryota</taxon>
        <taxon>Fungi</taxon>
        <taxon>Dikarya</taxon>
        <taxon>Ascomycota</taxon>
        <taxon>Pezizomycotina</taxon>
        <taxon>Sordariomycetes</taxon>
        <taxon>Sordariomycetidae</taxon>
        <taxon>Coniochaetales</taxon>
        <taxon>Coniochaetaceae</taxon>
        <taxon>Coniochaeta</taxon>
    </lineage>
</organism>
<keyword evidence="5" id="KW-0804">Transcription</keyword>
<feature type="compositionally biased region" description="Low complexity" evidence="7">
    <location>
        <begin position="79"/>
        <end position="90"/>
    </location>
</feature>
<dbReference type="GO" id="GO:0008270">
    <property type="term" value="F:zinc ion binding"/>
    <property type="evidence" value="ECO:0007669"/>
    <property type="project" value="InterPro"/>
</dbReference>
<dbReference type="AlphaFoldDB" id="A0A1J7IJL1"/>
<accession>A0A1J7IJL1</accession>
<feature type="region of interest" description="Disordered" evidence="7">
    <location>
        <begin position="68"/>
        <end position="145"/>
    </location>
</feature>
<evidence type="ECO:0000256" key="1">
    <source>
        <dbReference type="ARBA" id="ARBA00004123"/>
    </source>
</evidence>
<keyword evidence="6" id="KW-0539">Nucleus</keyword>
<evidence type="ECO:0000256" key="7">
    <source>
        <dbReference type="SAM" id="MobiDB-lite"/>
    </source>
</evidence>
<dbReference type="GO" id="GO:0045944">
    <property type="term" value="P:positive regulation of transcription by RNA polymerase II"/>
    <property type="evidence" value="ECO:0007669"/>
    <property type="project" value="TreeGrafter"/>
</dbReference>
<evidence type="ECO:0000259" key="8">
    <source>
        <dbReference type="Pfam" id="PF00172"/>
    </source>
</evidence>
<evidence type="ECO:0000313" key="10">
    <source>
        <dbReference type="Proteomes" id="UP000182658"/>
    </source>
</evidence>
<dbReference type="STRING" id="1408157.A0A1J7IJL1"/>
<evidence type="ECO:0000313" key="9">
    <source>
        <dbReference type="EMBL" id="OIW27670.1"/>
    </source>
</evidence>
<dbReference type="InterPro" id="IPR001138">
    <property type="entry name" value="Zn2Cys6_DnaBD"/>
</dbReference>
<dbReference type="InParanoid" id="A0A1J7IJL1"/>
<dbReference type="PANTHER" id="PTHR37534">
    <property type="entry name" value="TRANSCRIPTIONAL ACTIVATOR PROTEIN UGA3"/>
    <property type="match status" value="1"/>
</dbReference>
<evidence type="ECO:0000256" key="2">
    <source>
        <dbReference type="ARBA" id="ARBA00022833"/>
    </source>
</evidence>
<dbReference type="OrthoDB" id="25818at2759"/>
<dbReference type="GO" id="GO:0000981">
    <property type="term" value="F:DNA-binding transcription factor activity, RNA polymerase II-specific"/>
    <property type="evidence" value="ECO:0007669"/>
    <property type="project" value="InterPro"/>
</dbReference>
<comment type="subcellular location">
    <subcellularLocation>
        <location evidence="1">Nucleus</location>
    </subcellularLocation>
</comment>
<gene>
    <name evidence="9" type="ORF">CONLIGDRAFT_645918</name>
</gene>
<dbReference type="EMBL" id="KV875099">
    <property type="protein sequence ID" value="OIW27670.1"/>
    <property type="molecule type" value="Genomic_DNA"/>
</dbReference>
<dbReference type="InterPro" id="IPR036864">
    <property type="entry name" value="Zn2-C6_fun-type_DNA-bd_sf"/>
</dbReference>
<reference evidence="9 10" key="1">
    <citation type="submission" date="2016-10" db="EMBL/GenBank/DDBJ databases">
        <title>Draft genome sequence of Coniochaeta ligniaria NRRL30616, a lignocellulolytic fungus for bioabatement of inhibitors in plant biomass hydrolysates.</title>
        <authorList>
            <consortium name="DOE Joint Genome Institute"/>
            <person name="Jimenez D.J."/>
            <person name="Hector R.E."/>
            <person name="Riley R."/>
            <person name="Sun H."/>
            <person name="Grigoriev I.V."/>
            <person name="Van Elsas J.D."/>
            <person name="Nichols N.N."/>
        </authorList>
    </citation>
    <scope>NUCLEOTIDE SEQUENCE [LARGE SCALE GENOMIC DNA]</scope>
    <source>
        <strain evidence="9 10">NRRL 30616</strain>
    </source>
</reference>
<dbReference type="Gene3D" id="4.10.240.10">
    <property type="entry name" value="Zn(2)-C6 fungal-type DNA-binding domain"/>
    <property type="match status" value="1"/>
</dbReference>
<dbReference type="Pfam" id="PF00172">
    <property type="entry name" value="Zn_clus"/>
    <property type="match status" value="1"/>
</dbReference>
<keyword evidence="2" id="KW-0862">Zinc</keyword>
<evidence type="ECO:0000256" key="6">
    <source>
        <dbReference type="ARBA" id="ARBA00023242"/>
    </source>
</evidence>
<proteinExistence type="predicted"/>
<evidence type="ECO:0000256" key="5">
    <source>
        <dbReference type="ARBA" id="ARBA00023163"/>
    </source>
</evidence>
<protein>
    <recommendedName>
        <fullName evidence="8">Zn(2)-C6 fungal-type domain-containing protein</fullName>
    </recommendedName>
</protein>
<dbReference type="PANTHER" id="PTHR37534:SF15">
    <property type="entry name" value="ZN(II)2CYS6 TRANSCRIPTION FACTOR (EUROFUNG)"/>
    <property type="match status" value="1"/>
</dbReference>
<dbReference type="InterPro" id="IPR021858">
    <property type="entry name" value="Fun_TF"/>
</dbReference>
<dbReference type="GO" id="GO:0000976">
    <property type="term" value="F:transcription cis-regulatory region binding"/>
    <property type="evidence" value="ECO:0007669"/>
    <property type="project" value="TreeGrafter"/>
</dbReference>
<dbReference type="Pfam" id="PF11951">
    <property type="entry name" value="Fungal_trans_2"/>
    <property type="match status" value="1"/>
</dbReference>
<evidence type="ECO:0000256" key="4">
    <source>
        <dbReference type="ARBA" id="ARBA00023125"/>
    </source>
</evidence>
<keyword evidence="4" id="KW-0238">DNA-binding</keyword>
<feature type="region of interest" description="Disordered" evidence="7">
    <location>
        <begin position="791"/>
        <end position="812"/>
    </location>
</feature>
<keyword evidence="3" id="KW-0805">Transcription regulation</keyword>
<feature type="region of interest" description="Disordered" evidence="7">
    <location>
        <begin position="1"/>
        <end position="21"/>
    </location>
</feature>
<sequence>MLLYTRVAPPKVPKRRSRAVSSPLAWLVTESRSLTQGTYSKEKKKKCNEERPQCNRCAERGVECSYEPVRPRQRRARESTATSSAGTPSTRLSGGNRLSYVSGRHQSDGSSDDSDGNNNDHHYQEWSRTPASGNPPGLPQGRIWEDLDVGWPNSELSAASPLDISSPFTFDTASIMGTFSAVGESMVDMNSLSPISTLSYNLSPNYDDGQGDETLERERRASMAGFFSGDGPGALVPYGGPIQSNTARQRSTSTSHASRSLVPDLAMIAPSPAVSPLLEFRAPMYAEFSDRPNRRALVDHFCNVLSHLIVFREESGNPFQQLVLPLTARSGIVTEAMYALASAHLEYRGVENGERSMYFHNRAIQGLARLIRKEGHGVDRNELLAAIMLLVYYEVLVQKGRSNIVEGHLKGALAIMSTSTEEPLDPTATFLERAFRFYDVIAALSNGTAPLSSAPAAGCLAPLSPLGAPPRSPLSSVDTLLGMATTLWPILHRLSTLPSLKAELDAAVGADGADGKAASSSAKIAVLRTEFEMSASSVEEALQAWQPYMPVNGLSAAAASHDDADDADASPSQEDMDLTNAMKRVAELDANDESSPKPNQEGADNLKSATPTTTGREAAGEPGSVPSATPPNRLQSILHTALAYKHSALVYLYRTVHELERPHSAVQRHTRASLRHCAGTVSAKGPMGALLWPLFVAACEAVGEEYRALARQTFLGVERRQGMMNIERAWAIVQEVWRRADEGVDGGGETTPRQQGDGEHASSSFGPGYGPLGEFPMMSFEELFGEGTVASPVGAERPASRAGVKSGTRQKRGRGVDLWRRVSADMGVNIVFG</sequence>
<dbReference type="GO" id="GO:0005634">
    <property type="term" value="C:nucleus"/>
    <property type="evidence" value="ECO:0007669"/>
    <property type="project" value="UniProtKB-SubCell"/>
</dbReference>
<feature type="region of interest" description="Disordered" evidence="7">
    <location>
        <begin position="742"/>
        <end position="767"/>
    </location>
</feature>
<feature type="region of interest" description="Disordered" evidence="7">
    <location>
        <begin position="556"/>
        <end position="575"/>
    </location>
</feature>
<feature type="region of interest" description="Disordered" evidence="7">
    <location>
        <begin position="589"/>
        <end position="632"/>
    </location>
</feature>
<keyword evidence="10" id="KW-1185">Reference proteome</keyword>
<name>A0A1J7IJL1_9PEZI</name>
<dbReference type="SUPFAM" id="SSF57701">
    <property type="entry name" value="Zn2/Cys6 DNA-binding domain"/>
    <property type="match status" value="1"/>
</dbReference>
<dbReference type="Proteomes" id="UP000182658">
    <property type="component" value="Unassembled WGS sequence"/>
</dbReference>
<evidence type="ECO:0000256" key="3">
    <source>
        <dbReference type="ARBA" id="ARBA00023015"/>
    </source>
</evidence>
<feature type="domain" description="Zn(2)-C6 fungal-type" evidence="8">
    <location>
        <begin position="42"/>
        <end position="70"/>
    </location>
</feature>